<organism evidence="7 8">
    <name type="scientific">Aspergillus udagawae</name>
    <dbReference type="NCBI Taxonomy" id="91492"/>
    <lineage>
        <taxon>Eukaryota</taxon>
        <taxon>Fungi</taxon>
        <taxon>Dikarya</taxon>
        <taxon>Ascomycota</taxon>
        <taxon>Pezizomycotina</taxon>
        <taxon>Eurotiomycetes</taxon>
        <taxon>Eurotiomycetidae</taxon>
        <taxon>Eurotiales</taxon>
        <taxon>Aspergillaceae</taxon>
        <taxon>Aspergillus</taxon>
        <taxon>Aspergillus subgen. Fumigati</taxon>
    </lineage>
</organism>
<feature type="repeat" description="ANK" evidence="3">
    <location>
        <begin position="772"/>
        <end position="804"/>
    </location>
</feature>
<feature type="repeat" description="ANK" evidence="3">
    <location>
        <begin position="838"/>
        <end position="871"/>
    </location>
</feature>
<evidence type="ECO:0000256" key="3">
    <source>
        <dbReference type="PROSITE-ProRule" id="PRU00023"/>
    </source>
</evidence>
<dbReference type="PROSITE" id="PS50088">
    <property type="entry name" value="ANK_REPEAT"/>
    <property type="match status" value="10"/>
</dbReference>
<dbReference type="SMART" id="SM00248">
    <property type="entry name" value="ANK"/>
    <property type="match status" value="12"/>
</dbReference>
<feature type="domain" description="Nephrocystin 3-like N-terminal" evidence="6">
    <location>
        <begin position="211"/>
        <end position="326"/>
    </location>
</feature>
<gene>
    <name evidence="7" type="ORF">IFM46972_09807</name>
</gene>
<dbReference type="InterPro" id="IPR054471">
    <property type="entry name" value="GPIID_WHD"/>
</dbReference>
<dbReference type="GO" id="GO:0005737">
    <property type="term" value="C:cytoplasm"/>
    <property type="evidence" value="ECO:0007669"/>
    <property type="project" value="TreeGrafter"/>
</dbReference>
<sequence>MDKSNVERNTGTERVTVRSVREGLAQITQSTRIVIRCLSSGRDTHESSQKSLSVMVDILDLLYRVKDQISWGEEKWFVHPARLSALAELLEWFSSTLKAIELYFQPGGVSVYYFRKHLLGGTFLPRLEQYKILLLLSMQPDSWLDLRLTYSLKKMPLIYAIDGFRGLAVGSSIILNTNNGCLALSGHCTVLVLSTENDPGRKGKYANGDRSAIIDSLQRTFASPDVATVFIFCQDEKEKEQSSMGLLQNILAQLVYRKRSLSYATSHLYYSESVTKGRASPKAYQNAIRAEVNRFSKVFFIVDGLDGFSDKERILTRLQKLPDQAQLLVTLREANQIDKDSAYVSIVPSPDDLRLYTLSRIQNDAALKNLCDDEPAGVQLRRDIVRSVMEKSRDILLERALMHLPESLSEAYGEAMKQVVSQNPTATRHVYWTLYALRPLSVAELQTATRGSTASADEDENVSFEQSLQTQSAGLLTVDAVTGSVRFVHKTAKEYLNGTAARVFFPFAQRDIAEVCLTAIIPDEVVDDCYYTGGTTPRSSSGGFLSYAATYWGYHAREVAEDEQAIQVLIKTFLNKLLWRRPPVMGLIRDKRLPAELGLGKYPEDWSALHILAFFGISGKFKRLLVQGAHVDANDNSLRITPLHCAAYRGNDEMVDFLLDNGADGNAVTGDGSTALHLATEYGQRKAMKLLLSRHVNSQIANKQGATGLQLAVGTATDEATVPLLVKNKVDVDIRNIRTGDTALHLAVEWKRPRIILFLLDRGATTDMTNEDGFTPLQLAAKMDNCEAIALLLQRGAQVEARCLSGFTALQLAAHEGHWIAFDLLLIGGANINSWNKKGETLLHEEARKASNVSIAAKLLAQGANIEARTSQGYTPLQCAAMSGNLNMFKFLLAKGAKIDVETAKGETLLHITPPVDHDCLEILRLALDHGLDVGAISSKGWTPLHQAVYVGTGVSDLAFDKTLDYINLLLSHGADINSRSVSASAETSLHLAVLAITPSTSLVSLLLKLGADINAMTNEGKTALHLAAERGRGSIFRVLLDAGADTSLEAPDSAKAVNGHGSAAGNTALDLARKNPFGVLWFDNHGQLRPVLEAKRRESADTIIEEDLSGDRSEDETGESTLVESDQPYILV</sequence>
<comment type="caution">
    <text evidence="7">The sequence shown here is derived from an EMBL/GenBank/DDBJ whole genome shotgun (WGS) entry which is preliminary data.</text>
</comment>
<dbReference type="PRINTS" id="PR01415">
    <property type="entry name" value="ANKYRIN"/>
</dbReference>
<dbReference type="InterPro" id="IPR002110">
    <property type="entry name" value="Ankyrin_rpt"/>
</dbReference>
<keyword evidence="1" id="KW-0677">Repeat</keyword>
<evidence type="ECO:0000256" key="2">
    <source>
        <dbReference type="ARBA" id="ARBA00023043"/>
    </source>
</evidence>
<evidence type="ECO:0000259" key="5">
    <source>
        <dbReference type="Pfam" id="PF22939"/>
    </source>
</evidence>
<dbReference type="InterPro" id="IPR036770">
    <property type="entry name" value="Ankyrin_rpt-contain_sf"/>
</dbReference>
<feature type="repeat" description="ANK" evidence="3">
    <location>
        <begin position="638"/>
        <end position="670"/>
    </location>
</feature>
<feature type="repeat" description="ANK" evidence="3">
    <location>
        <begin position="985"/>
        <end position="1019"/>
    </location>
</feature>
<feature type="repeat" description="ANK" evidence="3">
    <location>
        <begin position="872"/>
        <end position="904"/>
    </location>
</feature>
<dbReference type="AlphaFoldDB" id="A0A8H3XM24"/>
<reference evidence="7 8" key="1">
    <citation type="submission" date="2020-01" db="EMBL/GenBank/DDBJ databases">
        <title>Draft genome sequence of Aspergillus udagawae IFM 46972.</title>
        <authorList>
            <person name="Takahashi H."/>
            <person name="Yaguchi T."/>
        </authorList>
    </citation>
    <scope>NUCLEOTIDE SEQUENCE [LARGE SCALE GENOMIC DNA]</scope>
    <source>
        <strain evidence="7 8">IFM 46972</strain>
    </source>
</reference>
<dbReference type="Proteomes" id="UP000465221">
    <property type="component" value="Unassembled WGS sequence"/>
</dbReference>
<dbReference type="Pfam" id="PF22939">
    <property type="entry name" value="WHD_GPIID"/>
    <property type="match status" value="1"/>
</dbReference>
<dbReference type="Pfam" id="PF24883">
    <property type="entry name" value="NPHP3_N"/>
    <property type="match status" value="1"/>
</dbReference>
<dbReference type="InterPro" id="IPR051631">
    <property type="entry name" value="Ankyrin-KH/SAM_domain"/>
</dbReference>
<evidence type="ECO:0000256" key="4">
    <source>
        <dbReference type="SAM" id="MobiDB-lite"/>
    </source>
</evidence>
<dbReference type="Pfam" id="PF12796">
    <property type="entry name" value="Ank_2"/>
    <property type="match status" value="4"/>
</dbReference>
<dbReference type="Pfam" id="PF00023">
    <property type="entry name" value="Ank"/>
    <property type="match status" value="1"/>
</dbReference>
<feature type="repeat" description="ANK" evidence="3">
    <location>
        <begin position="1020"/>
        <end position="1052"/>
    </location>
</feature>
<feature type="domain" description="GPI inositol-deacylase winged helix" evidence="5">
    <location>
        <begin position="415"/>
        <end position="497"/>
    </location>
</feature>
<dbReference type="EMBL" id="BLKC01000105">
    <property type="protein sequence ID" value="GFF53558.1"/>
    <property type="molecule type" value="Genomic_DNA"/>
</dbReference>
<dbReference type="Gene3D" id="1.25.40.20">
    <property type="entry name" value="Ankyrin repeat-containing domain"/>
    <property type="match status" value="4"/>
</dbReference>
<dbReference type="PROSITE" id="PS50297">
    <property type="entry name" value="ANK_REP_REGION"/>
    <property type="match status" value="8"/>
</dbReference>
<name>A0A8H3XM24_9EURO</name>
<feature type="compositionally biased region" description="Acidic residues" evidence="4">
    <location>
        <begin position="1104"/>
        <end position="1119"/>
    </location>
</feature>
<feature type="repeat" description="ANK" evidence="3">
    <location>
        <begin position="805"/>
        <end position="837"/>
    </location>
</feature>
<accession>A0A8H3XM24</accession>
<evidence type="ECO:0000313" key="8">
    <source>
        <dbReference type="Proteomes" id="UP000465221"/>
    </source>
</evidence>
<dbReference type="SUPFAM" id="SSF48403">
    <property type="entry name" value="Ankyrin repeat"/>
    <property type="match status" value="2"/>
</dbReference>
<evidence type="ECO:0000313" key="7">
    <source>
        <dbReference type="EMBL" id="GFF53558.1"/>
    </source>
</evidence>
<evidence type="ECO:0000259" key="6">
    <source>
        <dbReference type="Pfam" id="PF24883"/>
    </source>
</evidence>
<proteinExistence type="predicted"/>
<protein>
    <submittedName>
        <fullName evidence="7">Uncharacterized protein</fullName>
    </submittedName>
</protein>
<feature type="repeat" description="ANK" evidence="3">
    <location>
        <begin position="671"/>
        <end position="703"/>
    </location>
</feature>
<evidence type="ECO:0000256" key="1">
    <source>
        <dbReference type="ARBA" id="ARBA00022737"/>
    </source>
</evidence>
<dbReference type="PANTHER" id="PTHR23206">
    <property type="entry name" value="MASK PROTEIN"/>
    <property type="match status" value="1"/>
</dbReference>
<feature type="region of interest" description="Disordered" evidence="4">
    <location>
        <begin position="1103"/>
        <end position="1133"/>
    </location>
</feature>
<dbReference type="InterPro" id="IPR056884">
    <property type="entry name" value="NPHP3-like_N"/>
</dbReference>
<dbReference type="PANTHER" id="PTHR23206:SF7">
    <property type="entry name" value="PROTEIN KINASE DOMAIN-CONTAINING PROTEIN"/>
    <property type="match status" value="1"/>
</dbReference>
<feature type="repeat" description="ANK" evidence="3">
    <location>
        <begin position="940"/>
        <end position="982"/>
    </location>
</feature>
<keyword evidence="2 3" id="KW-0040">ANK repeat</keyword>
<feature type="repeat" description="ANK" evidence="3">
    <location>
        <begin position="739"/>
        <end position="771"/>
    </location>
</feature>